<reference evidence="1 2" key="1">
    <citation type="submission" date="2014-02" db="EMBL/GenBank/DDBJ databases">
        <title>Whole genome shotgun sequence of Rhodococcus wratislaviensis NBRC 100605.</title>
        <authorList>
            <person name="Hosoyama A."/>
            <person name="Tsuchikane K."/>
            <person name="Yoshida I."/>
            <person name="Ohji S."/>
            <person name="Ichikawa N."/>
            <person name="Yamazoe A."/>
            <person name="Fujita N."/>
        </authorList>
    </citation>
    <scope>NUCLEOTIDE SEQUENCE [LARGE SCALE GENOMIC DNA]</scope>
    <source>
        <strain evidence="1 2">NBRC 100605</strain>
    </source>
</reference>
<comment type="caution">
    <text evidence="1">The sequence shown here is derived from an EMBL/GenBank/DDBJ whole genome shotgun (WGS) entry which is preliminary data.</text>
</comment>
<dbReference type="RefSeq" id="WP_162181178.1">
    <property type="nucleotide sequence ID" value="NZ_BAWF01000009.1"/>
</dbReference>
<dbReference type="Proteomes" id="UP000019491">
    <property type="component" value="Unassembled WGS sequence"/>
</dbReference>
<accession>X0PM49</accession>
<sequence>MGATAGDVTTIRRGIDVPWSADLAGGETDVTPDPFLERHEGLHIGLTPTNASWAKPDRDSFGPLRTFVMGDSNHPTNS</sequence>
<evidence type="ECO:0000313" key="2">
    <source>
        <dbReference type="Proteomes" id="UP000019491"/>
    </source>
</evidence>
<dbReference type="AlphaFoldDB" id="X0PM49"/>
<protein>
    <submittedName>
        <fullName evidence="1">Uncharacterized protein</fullName>
    </submittedName>
</protein>
<proteinExistence type="predicted"/>
<evidence type="ECO:0000313" key="1">
    <source>
        <dbReference type="EMBL" id="GAF43599.1"/>
    </source>
</evidence>
<dbReference type="EMBL" id="BAWF01000009">
    <property type="protein sequence ID" value="GAF43599.1"/>
    <property type="molecule type" value="Genomic_DNA"/>
</dbReference>
<dbReference type="OrthoDB" id="2375382at2"/>
<gene>
    <name evidence="1" type="ORF">RW1_009_00230</name>
</gene>
<name>X0PM49_RHOWR</name>
<keyword evidence="2" id="KW-1185">Reference proteome</keyword>
<organism evidence="1 2">
    <name type="scientific">Rhodococcus wratislaviensis NBRC 100605</name>
    <dbReference type="NCBI Taxonomy" id="1219028"/>
    <lineage>
        <taxon>Bacteria</taxon>
        <taxon>Bacillati</taxon>
        <taxon>Actinomycetota</taxon>
        <taxon>Actinomycetes</taxon>
        <taxon>Mycobacteriales</taxon>
        <taxon>Nocardiaceae</taxon>
        <taxon>Rhodococcus</taxon>
    </lineage>
</organism>